<dbReference type="EMBL" id="BSYO01000005">
    <property type="protein sequence ID" value="GMH05488.1"/>
    <property type="molecule type" value="Genomic_DNA"/>
</dbReference>
<dbReference type="Proteomes" id="UP001279734">
    <property type="component" value="Unassembled WGS sequence"/>
</dbReference>
<keyword evidence="2" id="KW-1185">Reference proteome</keyword>
<protein>
    <recommendedName>
        <fullName evidence="3">Negative regulator of systemic acquired resistance SNI1</fullName>
    </recommendedName>
</protein>
<dbReference type="GO" id="GO:0006974">
    <property type="term" value="P:DNA damage response"/>
    <property type="evidence" value="ECO:0007669"/>
    <property type="project" value="InterPro"/>
</dbReference>
<proteinExistence type="predicted"/>
<accession>A0AAD3XI69</accession>
<name>A0AAD3XI69_NEPGR</name>
<evidence type="ECO:0000313" key="1">
    <source>
        <dbReference type="EMBL" id="GMH05488.1"/>
    </source>
</evidence>
<dbReference type="PANTHER" id="PTHR37243">
    <property type="entry name" value="NEGATIVE REGULATOR OF SYSTEMIC ACQUIRED RESISTANCE SNI1"/>
    <property type="match status" value="1"/>
</dbReference>
<evidence type="ECO:0008006" key="3">
    <source>
        <dbReference type="Google" id="ProtNLM"/>
    </source>
</evidence>
<organism evidence="1 2">
    <name type="scientific">Nepenthes gracilis</name>
    <name type="common">Slender pitcher plant</name>
    <dbReference type="NCBI Taxonomy" id="150966"/>
    <lineage>
        <taxon>Eukaryota</taxon>
        <taxon>Viridiplantae</taxon>
        <taxon>Streptophyta</taxon>
        <taxon>Embryophyta</taxon>
        <taxon>Tracheophyta</taxon>
        <taxon>Spermatophyta</taxon>
        <taxon>Magnoliopsida</taxon>
        <taxon>eudicotyledons</taxon>
        <taxon>Gunneridae</taxon>
        <taxon>Pentapetalae</taxon>
        <taxon>Caryophyllales</taxon>
        <taxon>Nepenthaceae</taxon>
        <taxon>Nepenthes</taxon>
    </lineage>
</organism>
<comment type="caution">
    <text evidence="1">The sequence shown here is derived from an EMBL/GenBank/DDBJ whole genome shotgun (WGS) entry which is preliminary data.</text>
</comment>
<dbReference type="GO" id="GO:0030915">
    <property type="term" value="C:Smc5-Smc6 complex"/>
    <property type="evidence" value="ECO:0007669"/>
    <property type="project" value="InterPro"/>
</dbReference>
<sequence>MVNPRRRTASNRGMEDNTMAILDVLGANDSPHLNNDRIAFLEAIRFASIFPEDGTPPTNKMWEAIFQILKEGKSLELIMSSYQLLCELEKRFPRVYLCNIVKSNSSPINPTELVVIEEAWSPFDLSLDAASSAEVANRNSNRPLDSSGFHILLEGLAKVAGDAELQLKLFRDMLLFQFLVIVIERDFLPRNSAFLETTEWTLLRESLLNVLLGSRRINYKAFIKDCLSILSRSCATYAVHSHETRNAESNSVNMHENGSVALALALPEVHCCTRRAAQNLLVLMMELDSSRKKADMQGLTTRADGVRTPALAIVLDEFTYNKDMLCPFFQVFDEPKLKLDIILKYFGKYIAKPSVRTRRSNGISTTDDITITGVLKSISNSISARNITKRMSAEVVQLLIAHAFQACILLPHQSLLDATAESNEDVRSNPLLEICNNIISSFSSLREVDKNMEILPLGQEALFTAATILSAMS</sequence>
<reference evidence="1" key="1">
    <citation type="submission" date="2023-05" db="EMBL/GenBank/DDBJ databases">
        <title>Nepenthes gracilis genome sequencing.</title>
        <authorList>
            <person name="Fukushima K."/>
        </authorList>
    </citation>
    <scope>NUCLEOTIDE SEQUENCE</scope>
    <source>
        <strain evidence="1">SING2019-196</strain>
    </source>
</reference>
<evidence type="ECO:0000313" key="2">
    <source>
        <dbReference type="Proteomes" id="UP001279734"/>
    </source>
</evidence>
<dbReference type="InterPro" id="IPR034561">
    <property type="entry name" value="SNI1"/>
</dbReference>
<dbReference type="AlphaFoldDB" id="A0AAD3XI69"/>
<dbReference type="GO" id="GO:0005634">
    <property type="term" value="C:nucleus"/>
    <property type="evidence" value="ECO:0007669"/>
    <property type="project" value="InterPro"/>
</dbReference>
<dbReference type="GO" id="GO:0010113">
    <property type="term" value="P:negative regulation of systemic acquired resistance"/>
    <property type="evidence" value="ECO:0007669"/>
    <property type="project" value="TreeGrafter"/>
</dbReference>
<dbReference type="PANTHER" id="PTHR37243:SF2">
    <property type="entry name" value="NEGATIVE REGULATOR OF SYSTEMIC ACQUIRED RESISTANCE SNI1"/>
    <property type="match status" value="1"/>
</dbReference>
<dbReference type="GO" id="GO:0045892">
    <property type="term" value="P:negative regulation of DNA-templated transcription"/>
    <property type="evidence" value="ECO:0007669"/>
    <property type="project" value="InterPro"/>
</dbReference>
<dbReference type="GO" id="GO:0000976">
    <property type="term" value="F:transcription cis-regulatory region binding"/>
    <property type="evidence" value="ECO:0007669"/>
    <property type="project" value="TreeGrafter"/>
</dbReference>
<gene>
    <name evidence="1" type="ORF">Nepgr_007328</name>
</gene>